<dbReference type="CDD" id="cd18870">
    <property type="entry name" value="NUDIX_AcylCoAdiphos_Nudt19"/>
    <property type="match status" value="1"/>
</dbReference>
<comment type="cofactor">
    <cofactor evidence="1">
        <name>Mn(2+)</name>
        <dbReference type="ChEBI" id="CHEBI:29035"/>
    </cofactor>
</comment>
<keyword evidence="5" id="KW-0460">Magnesium</keyword>
<dbReference type="RefSeq" id="WP_218778560.1">
    <property type="nucleotide sequence ID" value="NZ_FUKO01000019.1"/>
</dbReference>
<dbReference type="AlphaFoldDB" id="A0A1R4JH51"/>
<evidence type="ECO:0000256" key="1">
    <source>
        <dbReference type="ARBA" id="ARBA00001936"/>
    </source>
</evidence>
<organism evidence="8 9">
    <name type="scientific">Microbacterium esteraromaticum</name>
    <dbReference type="NCBI Taxonomy" id="57043"/>
    <lineage>
        <taxon>Bacteria</taxon>
        <taxon>Bacillati</taxon>
        <taxon>Actinomycetota</taxon>
        <taxon>Actinomycetes</taxon>
        <taxon>Micrococcales</taxon>
        <taxon>Microbacteriaceae</taxon>
        <taxon>Microbacterium</taxon>
    </lineage>
</organism>
<evidence type="ECO:0000256" key="2">
    <source>
        <dbReference type="ARBA" id="ARBA00001946"/>
    </source>
</evidence>
<evidence type="ECO:0000256" key="6">
    <source>
        <dbReference type="ARBA" id="ARBA00023211"/>
    </source>
</evidence>
<dbReference type="PANTHER" id="PTHR12318">
    <property type="entry name" value="TESTOSTERONE-REGULATED PROTEIN RP2"/>
    <property type="match status" value="1"/>
</dbReference>
<dbReference type="Gene3D" id="3.90.79.10">
    <property type="entry name" value="Nucleoside Triphosphate Pyrophosphohydrolase"/>
    <property type="match status" value="2"/>
</dbReference>
<evidence type="ECO:0000256" key="5">
    <source>
        <dbReference type="ARBA" id="ARBA00022842"/>
    </source>
</evidence>
<keyword evidence="4 8" id="KW-0378">Hydrolase</keyword>
<dbReference type="PANTHER" id="PTHR12318:SF0">
    <property type="entry name" value="ACYL-COENZYME A DIPHOSPHATASE NUDT19"/>
    <property type="match status" value="1"/>
</dbReference>
<evidence type="ECO:0000313" key="9">
    <source>
        <dbReference type="Proteomes" id="UP000196320"/>
    </source>
</evidence>
<dbReference type="InterPro" id="IPR020476">
    <property type="entry name" value="Nudix_hydrolase"/>
</dbReference>
<feature type="domain" description="Nudix hydrolase" evidence="7">
    <location>
        <begin position="8"/>
        <end position="148"/>
    </location>
</feature>
<dbReference type="InterPro" id="IPR015797">
    <property type="entry name" value="NUDIX_hydrolase-like_dom_sf"/>
</dbReference>
<dbReference type="Pfam" id="PF00293">
    <property type="entry name" value="NUDIX"/>
    <property type="match status" value="1"/>
</dbReference>
<accession>A0A1R4JH51</accession>
<dbReference type="PRINTS" id="PR00502">
    <property type="entry name" value="NUDIXFAMILY"/>
</dbReference>
<evidence type="ECO:0000313" key="8">
    <source>
        <dbReference type="EMBL" id="SJN31264.1"/>
    </source>
</evidence>
<dbReference type="GO" id="GO:0046872">
    <property type="term" value="F:metal ion binding"/>
    <property type="evidence" value="ECO:0007669"/>
    <property type="project" value="UniProtKB-KW"/>
</dbReference>
<comment type="cofactor">
    <cofactor evidence="2">
        <name>Mg(2+)</name>
        <dbReference type="ChEBI" id="CHEBI:18420"/>
    </cofactor>
</comment>
<dbReference type="PROSITE" id="PS51462">
    <property type="entry name" value="NUDIX"/>
    <property type="match status" value="1"/>
</dbReference>
<dbReference type="InterPro" id="IPR039121">
    <property type="entry name" value="NUDT19"/>
</dbReference>
<dbReference type="InterPro" id="IPR000086">
    <property type="entry name" value="NUDIX_hydrolase_dom"/>
</dbReference>
<sequence>MTAAPASIRVAGTAVVLRDGEAGVETLLLRRPESGSFPGAWVFPGGRVDPGDAEGTATEMDAAQRAAIRETREEAGIRVHDLAAISCWMPPAETPVKFRTWFFLARERGDELQANAGEIDEALWLSPQGAFERHADGALTLFPPTWVTLHGLREHRSVDDVYAARGEVAQFATRLAQTSTGRLACWAGDEEYPDAPGPVSGRHRLLMGELPWRYERS</sequence>
<evidence type="ECO:0000256" key="4">
    <source>
        <dbReference type="ARBA" id="ARBA00022801"/>
    </source>
</evidence>
<keyword evidence="9" id="KW-1185">Reference proteome</keyword>
<proteinExistence type="predicted"/>
<dbReference type="Proteomes" id="UP000196320">
    <property type="component" value="Unassembled WGS sequence"/>
</dbReference>
<name>A0A1R4JH51_9MICO</name>
<reference evidence="8 9" key="1">
    <citation type="submission" date="2017-02" db="EMBL/GenBank/DDBJ databases">
        <authorList>
            <person name="Peterson S.W."/>
        </authorList>
    </citation>
    <scope>NUCLEOTIDE SEQUENCE [LARGE SCALE GENOMIC DNA]</scope>
    <source>
        <strain evidence="8 9">B Mb 05.01</strain>
    </source>
</reference>
<dbReference type="EMBL" id="FUKO01000019">
    <property type="protein sequence ID" value="SJN31264.1"/>
    <property type="molecule type" value="Genomic_DNA"/>
</dbReference>
<evidence type="ECO:0000256" key="3">
    <source>
        <dbReference type="ARBA" id="ARBA00022723"/>
    </source>
</evidence>
<evidence type="ECO:0000259" key="7">
    <source>
        <dbReference type="PROSITE" id="PS51462"/>
    </source>
</evidence>
<dbReference type="SUPFAM" id="SSF55811">
    <property type="entry name" value="Nudix"/>
    <property type="match status" value="1"/>
</dbReference>
<keyword evidence="6" id="KW-0464">Manganese</keyword>
<protein>
    <submittedName>
        <fullName evidence="8">Putative NUDIX/MutT-family hydrolase</fullName>
    </submittedName>
</protein>
<dbReference type="GO" id="GO:0016818">
    <property type="term" value="F:hydrolase activity, acting on acid anhydrides, in phosphorus-containing anhydrides"/>
    <property type="evidence" value="ECO:0007669"/>
    <property type="project" value="InterPro"/>
</dbReference>
<keyword evidence="3" id="KW-0479">Metal-binding</keyword>
<gene>
    <name evidence="8" type="ORF">FM104_07350</name>
</gene>